<keyword evidence="3" id="KW-1185">Reference proteome</keyword>
<dbReference type="EMBL" id="JAODOR010000008">
    <property type="protein sequence ID" value="MCT9002189.1"/>
    <property type="molecule type" value="Genomic_DNA"/>
</dbReference>
<comment type="caution">
    <text evidence="2">The sequence shown here is derived from an EMBL/GenBank/DDBJ whole genome shotgun (WGS) entry which is preliminary data.</text>
</comment>
<name>A0ABT2PEF4_9MICO</name>
<feature type="compositionally biased region" description="Polar residues" evidence="1">
    <location>
        <begin position="1"/>
        <end position="27"/>
    </location>
</feature>
<evidence type="ECO:0000256" key="1">
    <source>
        <dbReference type="SAM" id="MobiDB-lite"/>
    </source>
</evidence>
<gene>
    <name evidence="2" type="ORF">N4R40_07420</name>
</gene>
<accession>A0ABT2PEF4</accession>
<feature type="region of interest" description="Disordered" evidence="1">
    <location>
        <begin position="1"/>
        <end position="86"/>
    </location>
</feature>
<protein>
    <submittedName>
        <fullName evidence="2">Uncharacterized protein</fullName>
    </submittedName>
</protein>
<feature type="compositionally biased region" description="Polar residues" evidence="1">
    <location>
        <begin position="67"/>
        <end position="86"/>
    </location>
</feature>
<proteinExistence type="predicted"/>
<dbReference type="Proteomes" id="UP001300496">
    <property type="component" value="Unassembled WGS sequence"/>
</dbReference>
<evidence type="ECO:0000313" key="2">
    <source>
        <dbReference type="EMBL" id="MCT9002189.1"/>
    </source>
</evidence>
<reference evidence="2 3" key="1">
    <citation type="journal article" date="2024" name="Int. J. Syst. Evol. Microbiol.">
        <title>Microbacterium memoriense sp. nov., a member of the Actinomycetota from marine beach sediment of the north coast of Portugal.</title>
        <authorList>
            <person name="Santos J.D.N.D."/>
            <person name="Klimek D."/>
            <person name="Calusinska M."/>
            <person name="Lobo-da-Cunha A."/>
            <person name="Catita J."/>
            <person name="Goncalves H."/>
            <person name="Gonzalez I."/>
            <person name="Lage O.M."/>
        </authorList>
    </citation>
    <scope>NUCLEOTIDE SEQUENCE [LARGE SCALE GENOMIC DNA]</scope>
    <source>
        <strain evidence="2 3">PMIC_1C1B</strain>
    </source>
</reference>
<organism evidence="2 3">
    <name type="scientific">Microbacterium memoriense</name>
    <dbReference type="NCBI Taxonomy" id="2978350"/>
    <lineage>
        <taxon>Bacteria</taxon>
        <taxon>Bacillati</taxon>
        <taxon>Actinomycetota</taxon>
        <taxon>Actinomycetes</taxon>
        <taxon>Micrococcales</taxon>
        <taxon>Microbacteriaceae</taxon>
        <taxon>Microbacterium</taxon>
    </lineage>
</organism>
<evidence type="ECO:0000313" key="3">
    <source>
        <dbReference type="Proteomes" id="UP001300496"/>
    </source>
</evidence>
<sequence>MRRSIHTASQTAPSIYSGSTDAIMQQPQPDPGETYPHVNTQLFGVIDPASNADLTNGPIAAPFNSPAEEQTPTNDVSSRTTSSTTG</sequence>
<dbReference type="RefSeq" id="WP_261606720.1">
    <property type="nucleotide sequence ID" value="NZ_JAODOR010000008.1"/>
</dbReference>